<evidence type="ECO:0000256" key="5">
    <source>
        <dbReference type="ARBA" id="ARBA00022777"/>
    </source>
</evidence>
<evidence type="ECO:0000256" key="3">
    <source>
        <dbReference type="ARBA" id="ARBA00012438"/>
    </source>
</evidence>
<evidence type="ECO:0000256" key="6">
    <source>
        <dbReference type="ARBA" id="ARBA00023012"/>
    </source>
</evidence>
<accession>A0AAP5M7S9</accession>
<protein>
    <recommendedName>
        <fullName evidence="3">histidine kinase</fullName>
        <ecNumber evidence="3">2.7.13.3</ecNumber>
    </recommendedName>
</protein>
<gene>
    <name evidence="10" type="ORF">G7B40_012595</name>
</gene>
<evidence type="ECO:0000259" key="8">
    <source>
        <dbReference type="PROSITE" id="PS50046"/>
    </source>
</evidence>
<dbReference type="EC" id="2.7.13.3" evidence="3"/>
<dbReference type="PRINTS" id="PR00344">
    <property type="entry name" value="BCTRLSENSOR"/>
</dbReference>
<keyword evidence="5 10" id="KW-0808">Transferase</keyword>
<dbReference type="GO" id="GO:0000155">
    <property type="term" value="F:phosphorelay sensor kinase activity"/>
    <property type="evidence" value="ECO:0007669"/>
    <property type="project" value="InterPro"/>
</dbReference>
<evidence type="ECO:0000256" key="4">
    <source>
        <dbReference type="ARBA" id="ARBA00022553"/>
    </source>
</evidence>
<keyword evidence="11" id="KW-1185">Reference proteome</keyword>
<keyword evidence="7" id="KW-0175">Coiled coil</keyword>
<comment type="catalytic activity">
    <reaction evidence="1">
        <text>ATP + protein L-histidine = ADP + protein N-phospho-L-histidine.</text>
        <dbReference type="EC" id="2.7.13.3"/>
    </reaction>
</comment>
<dbReference type="InterPro" id="IPR029016">
    <property type="entry name" value="GAF-like_dom_sf"/>
</dbReference>
<dbReference type="PROSITE" id="PS50109">
    <property type="entry name" value="HIS_KIN"/>
    <property type="match status" value="1"/>
</dbReference>
<dbReference type="InterPro" id="IPR036097">
    <property type="entry name" value="HisK_dim/P_sf"/>
</dbReference>
<evidence type="ECO:0000259" key="9">
    <source>
        <dbReference type="PROSITE" id="PS50109"/>
    </source>
</evidence>
<dbReference type="InterPro" id="IPR016132">
    <property type="entry name" value="Phyto_chromo_attachment"/>
</dbReference>
<dbReference type="SMART" id="SM00065">
    <property type="entry name" value="GAF"/>
    <property type="match status" value="1"/>
</dbReference>
<sequence>MQSPISSKNQSDSMTAADYQLQIEQHKTLAHVISLIRKPLQLEIIFQSTALGVRQLLKADRVGVFRFDPQANWEGEFVSEDVAPGWDSAIARKVHDYCFGEKFAIHYQQGRIQAVPDIYNAGLTDCHAEILAKFQVRANLIVPLLNGDVLWGLLCIHQCSRPREWKACEIEFIQQIAEHLMIAIQQAEYIKKVQQQAAELSQMLQELRQTQTQLIQHEKMASLGQMVAGVAHEINNPINFIFGNLSYMREYTENLLNILSLYQENYSHLVPVIQDQAEAIDLDFIVQDLPKTLNSIKLGAERIRQLVLSLRSFSRLDEAEVKSVDIHQGIDSTLLILGHRLKASSNKPEIEVIKEYGTLPMVECFPALMNQVFMNILVNSIEALEVSCKLSSNNSEYTPKLKISTEVVGNQAIIRIADNGPGIPEDVKQKIFDPFFTTKDVGKGTGLGLSICYQIIVAQHRGQIHCLSELEKGTEFIIEIPLICSQIYKA</sequence>
<dbReference type="EMBL" id="JAALHA020000004">
    <property type="protein sequence ID" value="MDR9895400.1"/>
    <property type="molecule type" value="Genomic_DNA"/>
</dbReference>
<keyword evidence="4" id="KW-0597">Phosphoprotein</keyword>
<evidence type="ECO:0000256" key="1">
    <source>
        <dbReference type="ARBA" id="ARBA00000085"/>
    </source>
</evidence>
<dbReference type="Pfam" id="PF00512">
    <property type="entry name" value="HisKA"/>
    <property type="match status" value="1"/>
</dbReference>
<dbReference type="SUPFAM" id="SSF55874">
    <property type="entry name" value="ATPase domain of HSP90 chaperone/DNA topoisomerase II/histidine kinase"/>
    <property type="match status" value="1"/>
</dbReference>
<dbReference type="Gene3D" id="1.10.287.130">
    <property type="match status" value="1"/>
</dbReference>
<dbReference type="SUPFAM" id="SSF55781">
    <property type="entry name" value="GAF domain-like"/>
    <property type="match status" value="1"/>
</dbReference>
<feature type="domain" description="Histidine kinase" evidence="9">
    <location>
        <begin position="229"/>
        <end position="484"/>
    </location>
</feature>
<feature type="domain" description="Phytochrome chromophore attachment site" evidence="8">
    <location>
        <begin position="41"/>
        <end position="179"/>
    </location>
</feature>
<dbReference type="SUPFAM" id="SSF47384">
    <property type="entry name" value="Homodimeric domain of signal transducing histidine kinase"/>
    <property type="match status" value="1"/>
</dbReference>
<dbReference type="InterPro" id="IPR003594">
    <property type="entry name" value="HATPase_dom"/>
</dbReference>
<dbReference type="CDD" id="cd00082">
    <property type="entry name" value="HisKA"/>
    <property type="match status" value="1"/>
</dbReference>
<dbReference type="AlphaFoldDB" id="A0AAP5M7S9"/>
<evidence type="ECO:0000313" key="10">
    <source>
        <dbReference type="EMBL" id="MDR9895400.1"/>
    </source>
</evidence>
<dbReference type="PANTHER" id="PTHR43065">
    <property type="entry name" value="SENSOR HISTIDINE KINASE"/>
    <property type="match status" value="1"/>
</dbReference>
<dbReference type="InterPro" id="IPR004358">
    <property type="entry name" value="Sig_transdc_His_kin-like_C"/>
</dbReference>
<dbReference type="InterPro" id="IPR036890">
    <property type="entry name" value="HATPase_C_sf"/>
</dbReference>
<organism evidence="10 11">
    <name type="scientific">Aetokthonos hydrillicola Thurmond2011</name>
    <dbReference type="NCBI Taxonomy" id="2712845"/>
    <lineage>
        <taxon>Bacteria</taxon>
        <taxon>Bacillati</taxon>
        <taxon>Cyanobacteriota</taxon>
        <taxon>Cyanophyceae</taxon>
        <taxon>Nostocales</taxon>
        <taxon>Hapalosiphonaceae</taxon>
        <taxon>Aetokthonos</taxon>
    </lineage>
</organism>
<keyword evidence="5 10" id="KW-0418">Kinase</keyword>
<evidence type="ECO:0000256" key="2">
    <source>
        <dbReference type="ARBA" id="ARBA00006402"/>
    </source>
</evidence>
<dbReference type="PROSITE" id="PS50046">
    <property type="entry name" value="PHYTOCHROME_2"/>
    <property type="match status" value="1"/>
</dbReference>
<name>A0AAP5M7S9_9CYAN</name>
<dbReference type="InterPro" id="IPR003661">
    <property type="entry name" value="HisK_dim/P_dom"/>
</dbReference>
<dbReference type="SMART" id="SM00388">
    <property type="entry name" value="HisKA"/>
    <property type="match status" value="1"/>
</dbReference>
<dbReference type="InterPro" id="IPR003018">
    <property type="entry name" value="GAF"/>
</dbReference>
<dbReference type="Proteomes" id="UP000667802">
    <property type="component" value="Unassembled WGS sequence"/>
</dbReference>
<dbReference type="Gene3D" id="3.30.450.40">
    <property type="match status" value="1"/>
</dbReference>
<proteinExistence type="inferred from homology"/>
<dbReference type="PANTHER" id="PTHR43065:SF50">
    <property type="entry name" value="HISTIDINE KINASE"/>
    <property type="match status" value="1"/>
</dbReference>
<reference evidence="11" key="1">
    <citation type="journal article" date="2021" name="Science">
        <title>Hunting the eagle killer: A cyanobacterial neurotoxin causes vacuolar myelinopathy.</title>
        <authorList>
            <person name="Breinlinger S."/>
            <person name="Phillips T.J."/>
            <person name="Haram B.N."/>
            <person name="Mares J."/>
            <person name="Martinez Yerena J.A."/>
            <person name="Hrouzek P."/>
            <person name="Sobotka R."/>
            <person name="Henderson W.M."/>
            <person name="Schmieder P."/>
            <person name="Williams S.M."/>
            <person name="Lauderdale J.D."/>
            <person name="Wilde H.D."/>
            <person name="Gerrin W."/>
            <person name="Kust A."/>
            <person name="Washington J.W."/>
            <person name="Wagner C."/>
            <person name="Geier B."/>
            <person name="Liebeke M."/>
            <person name="Enke H."/>
            <person name="Niedermeyer T.H.J."/>
            <person name="Wilde S.B."/>
        </authorList>
    </citation>
    <scope>NUCLEOTIDE SEQUENCE [LARGE SCALE GENOMIC DNA]</scope>
    <source>
        <strain evidence="11">Thurmond2011</strain>
    </source>
</reference>
<dbReference type="Gene3D" id="3.30.565.10">
    <property type="entry name" value="Histidine kinase-like ATPase, C-terminal domain"/>
    <property type="match status" value="1"/>
</dbReference>
<evidence type="ECO:0000313" key="11">
    <source>
        <dbReference type="Proteomes" id="UP000667802"/>
    </source>
</evidence>
<dbReference type="RefSeq" id="WP_208345190.1">
    <property type="nucleotide sequence ID" value="NZ_CAWQFN010000608.1"/>
</dbReference>
<dbReference type="Pfam" id="PF02518">
    <property type="entry name" value="HATPase_c"/>
    <property type="match status" value="1"/>
</dbReference>
<keyword evidence="6" id="KW-0902">Two-component regulatory system</keyword>
<dbReference type="Pfam" id="PF01590">
    <property type="entry name" value="GAF"/>
    <property type="match status" value="1"/>
</dbReference>
<comment type="similarity">
    <text evidence="2">In the N-terminal section; belongs to the phytochrome family.</text>
</comment>
<dbReference type="InterPro" id="IPR005467">
    <property type="entry name" value="His_kinase_dom"/>
</dbReference>
<comment type="caution">
    <text evidence="10">The sequence shown here is derived from an EMBL/GenBank/DDBJ whole genome shotgun (WGS) entry which is preliminary data.</text>
</comment>
<evidence type="ECO:0000256" key="7">
    <source>
        <dbReference type="SAM" id="Coils"/>
    </source>
</evidence>
<feature type="coiled-coil region" evidence="7">
    <location>
        <begin position="190"/>
        <end position="220"/>
    </location>
</feature>
<dbReference type="SMART" id="SM00387">
    <property type="entry name" value="HATPase_c"/>
    <property type="match status" value="1"/>
</dbReference>